<dbReference type="SUPFAM" id="SSF56672">
    <property type="entry name" value="DNA/RNA polymerases"/>
    <property type="match status" value="1"/>
</dbReference>
<dbReference type="AlphaFoldDB" id="A0A6A4RRP6"/>
<evidence type="ECO:0000313" key="4">
    <source>
        <dbReference type="EMBL" id="KAF0022040.1"/>
    </source>
</evidence>
<name>A0A6A4RRP6_SCOMX</name>
<dbReference type="FunFam" id="3.30.70.270:FF:000100">
    <property type="entry name" value="Uncharacterized protein"/>
    <property type="match status" value="1"/>
</dbReference>
<evidence type="ECO:0000256" key="2">
    <source>
        <dbReference type="ARBA" id="ARBA00012180"/>
    </source>
</evidence>
<dbReference type="PANTHER" id="PTHR37984">
    <property type="entry name" value="PROTEIN CBG26694"/>
    <property type="match status" value="1"/>
</dbReference>
<sequence>MMAEVTEGLEGVVCHIGDILVWGQDQEEHDARLHAVLQRLEKAGITLNEDKCVLSTSEVVFLGHIITSEGIRPDPRKTVAIREMKEPGNVGELRSFLGMVNQLGKFIPQLAEKDKLLRDLLSKKNLLGLGRGPANSIRITEETPVFSSCPRYV</sequence>
<dbReference type="PANTHER" id="PTHR37984:SF5">
    <property type="entry name" value="PROTEIN NYNRIN-LIKE"/>
    <property type="match status" value="1"/>
</dbReference>
<proteinExistence type="inferred from homology"/>
<reference evidence="4 5" key="1">
    <citation type="submission" date="2019-06" db="EMBL/GenBank/DDBJ databases">
        <title>Draft genomes of female and male turbot (Scophthalmus maximus).</title>
        <authorList>
            <person name="Xu H."/>
            <person name="Xu X.-W."/>
            <person name="Shao C."/>
            <person name="Chen S."/>
        </authorList>
    </citation>
    <scope>NUCLEOTIDE SEQUENCE [LARGE SCALE GENOMIC DNA]</scope>
    <source>
        <strain evidence="4">Ysfricsl-2016a</strain>
        <tissue evidence="4">Blood</tissue>
    </source>
</reference>
<evidence type="ECO:0000313" key="5">
    <source>
        <dbReference type="Proteomes" id="UP000438429"/>
    </source>
</evidence>
<dbReference type="InterPro" id="IPR043502">
    <property type="entry name" value="DNA/RNA_pol_sf"/>
</dbReference>
<dbReference type="Proteomes" id="UP000438429">
    <property type="component" value="Unassembled WGS sequence"/>
</dbReference>
<dbReference type="Gene3D" id="3.30.70.270">
    <property type="match status" value="2"/>
</dbReference>
<feature type="domain" description="Reverse transcriptase" evidence="3">
    <location>
        <begin position="1"/>
        <end position="66"/>
    </location>
</feature>
<dbReference type="InterPro" id="IPR043128">
    <property type="entry name" value="Rev_trsase/Diguanyl_cyclase"/>
</dbReference>
<accession>A0A6A4RRP6</accession>
<gene>
    <name evidence="4" type="ORF">F2P81_025707</name>
</gene>
<protein>
    <recommendedName>
        <fullName evidence="2">ribonuclease H</fullName>
        <ecNumber evidence="2">3.1.26.4</ecNumber>
    </recommendedName>
</protein>
<dbReference type="InterPro" id="IPR000477">
    <property type="entry name" value="RT_dom"/>
</dbReference>
<dbReference type="PROSITE" id="PS50878">
    <property type="entry name" value="RT_POL"/>
    <property type="match status" value="1"/>
</dbReference>
<dbReference type="InterPro" id="IPR050951">
    <property type="entry name" value="Retrovirus_Pol_polyprotein"/>
</dbReference>
<dbReference type="EC" id="3.1.26.4" evidence="2"/>
<dbReference type="GO" id="GO:0004523">
    <property type="term" value="F:RNA-DNA hybrid ribonuclease activity"/>
    <property type="evidence" value="ECO:0007669"/>
    <property type="project" value="UniProtKB-EC"/>
</dbReference>
<comment type="similarity">
    <text evidence="1">Belongs to the beta type-B retroviral polymerase family. HERV class-II K(HML-2) pol subfamily.</text>
</comment>
<dbReference type="EMBL" id="VEVO01000380">
    <property type="protein sequence ID" value="KAF0022040.1"/>
    <property type="molecule type" value="Genomic_DNA"/>
</dbReference>
<evidence type="ECO:0000259" key="3">
    <source>
        <dbReference type="PROSITE" id="PS50878"/>
    </source>
</evidence>
<organism evidence="4 5">
    <name type="scientific">Scophthalmus maximus</name>
    <name type="common">Turbot</name>
    <name type="synonym">Psetta maxima</name>
    <dbReference type="NCBI Taxonomy" id="52904"/>
    <lineage>
        <taxon>Eukaryota</taxon>
        <taxon>Metazoa</taxon>
        <taxon>Chordata</taxon>
        <taxon>Craniata</taxon>
        <taxon>Vertebrata</taxon>
        <taxon>Euteleostomi</taxon>
        <taxon>Actinopterygii</taxon>
        <taxon>Neopterygii</taxon>
        <taxon>Teleostei</taxon>
        <taxon>Neoteleostei</taxon>
        <taxon>Acanthomorphata</taxon>
        <taxon>Carangaria</taxon>
        <taxon>Pleuronectiformes</taxon>
        <taxon>Pleuronectoidei</taxon>
        <taxon>Scophthalmidae</taxon>
        <taxon>Scophthalmus</taxon>
    </lineage>
</organism>
<dbReference type="Pfam" id="PF00078">
    <property type="entry name" value="RVT_1"/>
    <property type="match status" value="1"/>
</dbReference>
<evidence type="ECO:0000256" key="1">
    <source>
        <dbReference type="ARBA" id="ARBA00010879"/>
    </source>
</evidence>
<comment type="caution">
    <text evidence="4">The sequence shown here is derived from an EMBL/GenBank/DDBJ whole genome shotgun (WGS) entry which is preliminary data.</text>
</comment>